<proteinExistence type="predicted"/>
<comment type="caution">
    <text evidence="1">The sequence shown here is derived from an EMBL/GenBank/DDBJ whole genome shotgun (WGS) entry which is preliminary data.</text>
</comment>
<sequence>MNLQALVGNAPLKRQLELQTARRGLSHAYILSGPEGVGKHTLAGILAAALVCSGGGNLPCGQCAGCRKAREDIHPDIQRFGGDGKDINVAQVRALRSDAYIRPNEAPRKVYILENAQSMNDSAQNAMLKLLEEGPPYAAFLLLTDNAAALLATVRSRCEVLSLSPVSTEEGLDFLHTRFPQLEERAVRQAALRCEGILGRAVKALSADGPEDDSLRQTALQLGKIVAAGDELALAELCISLEKWDRDKLSALLDETILLLRDALVHPGGRWDECDPGRREAAKALAGGCPPARLLEHIALLERLRTACGFYVGAGHLAGWMCAGLTGTP</sequence>
<accession>A0A9D1RSY9</accession>
<dbReference type="InterPro" id="IPR050238">
    <property type="entry name" value="DNA_Rep/Repair_Clamp_Loader"/>
</dbReference>
<evidence type="ECO:0000313" key="2">
    <source>
        <dbReference type="Proteomes" id="UP000824192"/>
    </source>
</evidence>
<dbReference type="GO" id="GO:0006261">
    <property type="term" value="P:DNA-templated DNA replication"/>
    <property type="evidence" value="ECO:0007669"/>
    <property type="project" value="TreeGrafter"/>
</dbReference>
<dbReference type="PANTHER" id="PTHR11669:SF8">
    <property type="entry name" value="DNA POLYMERASE III SUBUNIT DELTA"/>
    <property type="match status" value="1"/>
</dbReference>
<organism evidence="1 2">
    <name type="scientific">Candidatus Flavonifractor merdipullorum</name>
    <dbReference type="NCBI Taxonomy" id="2838590"/>
    <lineage>
        <taxon>Bacteria</taxon>
        <taxon>Bacillati</taxon>
        <taxon>Bacillota</taxon>
        <taxon>Clostridia</taxon>
        <taxon>Eubacteriales</taxon>
        <taxon>Oscillospiraceae</taxon>
        <taxon>Flavonifractor</taxon>
    </lineage>
</organism>
<dbReference type="Proteomes" id="UP000824192">
    <property type="component" value="Unassembled WGS sequence"/>
</dbReference>
<dbReference type="AlphaFoldDB" id="A0A9D1RSY9"/>
<dbReference type="InterPro" id="IPR027417">
    <property type="entry name" value="P-loop_NTPase"/>
</dbReference>
<gene>
    <name evidence="1" type="ORF">H9868_00480</name>
</gene>
<dbReference type="SUPFAM" id="SSF52540">
    <property type="entry name" value="P-loop containing nucleoside triphosphate hydrolases"/>
    <property type="match status" value="1"/>
</dbReference>
<protein>
    <submittedName>
        <fullName evidence="1">DNA polymerase III subunit</fullName>
    </submittedName>
</protein>
<dbReference type="EMBL" id="DXGA01000009">
    <property type="protein sequence ID" value="HIW92995.1"/>
    <property type="molecule type" value="Genomic_DNA"/>
</dbReference>
<reference evidence="1" key="2">
    <citation type="submission" date="2021-04" db="EMBL/GenBank/DDBJ databases">
        <authorList>
            <person name="Gilroy R."/>
        </authorList>
    </citation>
    <scope>NUCLEOTIDE SEQUENCE</scope>
    <source>
        <strain evidence="1">ChiGjej6B6-1540</strain>
    </source>
</reference>
<dbReference type="PANTHER" id="PTHR11669">
    <property type="entry name" value="REPLICATION FACTOR C / DNA POLYMERASE III GAMMA-TAU SUBUNIT"/>
    <property type="match status" value="1"/>
</dbReference>
<reference evidence="1" key="1">
    <citation type="journal article" date="2021" name="PeerJ">
        <title>Extensive microbial diversity within the chicken gut microbiome revealed by metagenomics and culture.</title>
        <authorList>
            <person name="Gilroy R."/>
            <person name="Ravi A."/>
            <person name="Getino M."/>
            <person name="Pursley I."/>
            <person name="Horton D.L."/>
            <person name="Alikhan N.F."/>
            <person name="Baker D."/>
            <person name="Gharbi K."/>
            <person name="Hall N."/>
            <person name="Watson M."/>
            <person name="Adriaenssens E.M."/>
            <person name="Foster-Nyarko E."/>
            <person name="Jarju S."/>
            <person name="Secka A."/>
            <person name="Antonio M."/>
            <person name="Oren A."/>
            <person name="Chaudhuri R.R."/>
            <person name="La Ragione R."/>
            <person name="Hildebrand F."/>
            <person name="Pallen M.J."/>
        </authorList>
    </citation>
    <scope>NUCLEOTIDE SEQUENCE</scope>
    <source>
        <strain evidence="1">ChiGjej6B6-1540</strain>
    </source>
</reference>
<dbReference type="Gene3D" id="3.40.50.300">
    <property type="entry name" value="P-loop containing nucleotide triphosphate hydrolases"/>
    <property type="match status" value="1"/>
</dbReference>
<evidence type="ECO:0000313" key="1">
    <source>
        <dbReference type="EMBL" id="HIW92995.1"/>
    </source>
</evidence>
<name>A0A9D1RSY9_9FIRM</name>
<dbReference type="Pfam" id="PF13177">
    <property type="entry name" value="DNA_pol3_delta2"/>
    <property type="match status" value="1"/>
</dbReference>